<protein>
    <submittedName>
        <fullName evidence="1">Uncharacterized protein</fullName>
    </submittedName>
</protein>
<dbReference type="AlphaFoldDB" id="A0A9P0HQG4"/>
<evidence type="ECO:0000313" key="2">
    <source>
        <dbReference type="Proteomes" id="UP001152798"/>
    </source>
</evidence>
<reference evidence="1" key="1">
    <citation type="submission" date="2022-01" db="EMBL/GenBank/DDBJ databases">
        <authorList>
            <person name="King R."/>
        </authorList>
    </citation>
    <scope>NUCLEOTIDE SEQUENCE</scope>
</reference>
<gene>
    <name evidence="1" type="ORF">NEZAVI_LOCUS13924</name>
</gene>
<accession>A0A9P0HQG4</accession>
<keyword evidence="2" id="KW-1185">Reference proteome</keyword>
<evidence type="ECO:0000313" key="1">
    <source>
        <dbReference type="EMBL" id="CAH1405842.1"/>
    </source>
</evidence>
<organism evidence="1 2">
    <name type="scientific">Nezara viridula</name>
    <name type="common">Southern green stink bug</name>
    <name type="synonym">Cimex viridulus</name>
    <dbReference type="NCBI Taxonomy" id="85310"/>
    <lineage>
        <taxon>Eukaryota</taxon>
        <taxon>Metazoa</taxon>
        <taxon>Ecdysozoa</taxon>
        <taxon>Arthropoda</taxon>
        <taxon>Hexapoda</taxon>
        <taxon>Insecta</taxon>
        <taxon>Pterygota</taxon>
        <taxon>Neoptera</taxon>
        <taxon>Paraneoptera</taxon>
        <taxon>Hemiptera</taxon>
        <taxon>Heteroptera</taxon>
        <taxon>Panheteroptera</taxon>
        <taxon>Pentatomomorpha</taxon>
        <taxon>Pentatomoidea</taxon>
        <taxon>Pentatomidae</taxon>
        <taxon>Pentatominae</taxon>
        <taxon>Nezara</taxon>
    </lineage>
</organism>
<dbReference type="Proteomes" id="UP001152798">
    <property type="component" value="Chromosome 6"/>
</dbReference>
<dbReference type="EMBL" id="OV725082">
    <property type="protein sequence ID" value="CAH1405842.1"/>
    <property type="molecule type" value="Genomic_DNA"/>
</dbReference>
<name>A0A9P0HQG4_NEZVI</name>
<proteinExistence type="predicted"/>
<sequence>MPLAKRLVKTVAGKVKTLPRASQHRILFRFRNRTYHCSFVMISIPFPQGRCGGHDANLPPRGKWVIQSHANIRATFGLEAEFRFLSSPDIRSTVLFAGTANSRFTGESSDKFFNDVFSIAQRFQSGAALHVPFSRRRDRGRSREPRSPKMERVQFLYRASSSSCWKTDGFHRRQLLA</sequence>